<proteinExistence type="predicted"/>
<protein>
    <submittedName>
        <fullName evidence="1">Uncharacterized protein</fullName>
    </submittedName>
</protein>
<dbReference type="EMBL" id="JALLPJ020001254">
    <property type="protein sequence ID" value="KAL3772963.1"/>
    <property type="molecule type" value="Genomic_DNA"/>
</dbReference>
<organism evidence="1 2">
    <name type="scientific">Cyclotella atomus</name>
    <dbReference type="NCBI Taxonomy" id="382360"/>
    <lineage>
        <taxon>Eukaryota</taxon>
        <taxon>Sar</taxon>
        <taxon>Stramenopiles</taxon>
        <taxon>Ochrophyta</taxon>
        <taxon>Bacillariophyta</taxon>
        <taxon>Coscinodiscophyceae</taxon>
        <taxon>Thalassiosirophycidae</taxon>
        <taxon>Stephanodiscales</taxon>
        <taxon>Stephanodiscaceae</taxon>
        <taxon>Cyclotella</taxon>
    </lineage>
</organism>
<dbReference type="Proteomes" id="UP001530400">
    <property type="component" value="Unassembled WGS sequence"/>
</dbReference>
<gene>
    <name evidence="1" type="ORF">ACHAWO_008693</name>
</gene>
<comment type="caution">
    <text evidence="1">The sequence shown here is derived from an EMBL/GenBank/DDBJ whole genome shotgun (WGS) entry which is preliminary data.</text>
</comment>
<keyword evidence="2" id="KW-1185">Reference proteome</keyword>
<evidence type="ECO:0000313" key="1">
    <source>
        <dbReference type="EMBL" id="KAL3772963.1"/>
    </source>
</evidence>
<reference evidence="1 2" key="1">
    <citation type="submission" date="2024-10" db="EMBL/GenBank/DDBJ databases">
        <title>Updated reference genomes for cyclostephanoid diatoms.</title>
        <authorList>
            <person name="Roberts W.R."/>
            <person name="Alverson A.J."/>
        </authorList>
    </citation>
    <scope>NUCLEOTIDE SEQUENCE [LARGE SCALE GENOMIC DNA]</scope>
    <source>
        <strain evidence="1 2">AJA010-31</strain>
    </source>
</reference>
<dbReference type="AlphaFoldDB" id="A0ABD3NA88"/>
<accession>A0ABD3NA88</accession>
<sequence>MNPHYDVLSTLGLWLEWHFEYLPEDIEFIFCVNAEDDPERIKDHVSDILRDILKSDDFIIREVGPLGTHSTRKYSVTFVRGNGCSKDDTGTIEVDGRTQDGSTTYADTSIPFVDAKVAAALCKGGPIAYVVDEESCVTDCWICEASGASFTCLAGAPFTYGEC</sequence>
<evidence type="ECO:0000313" key="2">
    <source>
        <dbReference type="Proteomes" id="UP001530400"/>
    </source>
</evidence>
<name>A0ABD3NA88_9STRA</name>